<dbReference type="Proteomes" id="UP001596504">
    <property type="component" value="Unassembled WGS sequence"/>
</dbReference>
<keyword evidence="2" id="KW-0812">Transmembrane</keyword>
<reference evidence="4" key="1">
    <citation type="journal article" date="2019" name="Int. J. Syst. Evol. Microbiol.">
        <title>The Global Catalogue of Microorganisms (GCM) 10K type strain sequencing project: providing services to taxonomists for standard genome sequencing and annotation.</title>
        <authorList>
            <consortium name="The Broad Institute Genomics Platform"/>
            <consortium name="The Broad Institute Genome Sequencing Center for Infectious Disease"/>
            <person name="Wu L."/>
            <person name="Ma J."/>
        </authorList>
    </citation>
    <scope>NUCLEOTIDE SEQUENCE [LARGE SCALE GENOMIC DNA]</scope>
    <source>
        <strain evidence="4">WLHS5</strain>
    </source>
</reference>
<accession>A0ABW2LTD6</accession>
<evidence type="ECO:0000256" key="2">
    <source>
        <dbReference type="SAM" id="Phobius"/>
    </source>
</evidence>
<protein>
    <submittedName>
        <fullName evidence="3">Uncharacterized protein</fullName>
    </submittedName>
</protein>
<feature type="transmembrane region" description="Helical" evidence="2">
    <location>
        <begin position="203"/>
        <end position="221"/>
    </location>
</feature>
<keyword evidence="2" id="KW-1133">Transmembrane helix</keyword>
<dbReference type="RefSeq" id="WP_380673122.1">
    <property type="nucleotide sequence ID" value="NZ_JBHTCJ010000021.1"/>
</dbReference>
<feature type="transmembrane region" description="Helical" evidence="2">
    <location>
        <begin position="283"/>
        <end position="302"/>
    </location>
</feature>
<evidence type="ECO:0000313" key="4">
    <source>
        <dbReference type="Proteomes" id="UP001596504"/>
    </source>
</evidence>
<organism evidence="3 4">
    <name type="scientific">Saccharopolyspora griseoalba</name>
    <dbReference type="NCBI Taxonomy" id="1431848"/>
    <lineage>
        <taxon>Bacteria</taxon>
        <taxon>Bacillati</taxon>
        <taxon>Actinomycetota</taxon>
        <taxon>Actinomycetes</taxon>
        <taxon>Pseudonocardiales</taxon>
        <taxon>Pseudonocardiaceae</taxon>
        <taxon>Saccharopolyspora</taxon>
    </lineage>
</organism>
<dbReference type="EMBL" id="JBHTCJ010000021">
    <property type="protein sequence ID" value="MFC7344890.1"/>
    <property type="molecule type" value="Genomic_DNA"/>
</dbReference>
<feature type="compositionally biased region" description="Basic and acidic residues" evidence="1">
    <location>
        <begin position="151"/>
        <end position="160"/>
    </location>
</feature>
<keyword evidence="4" id="KW-1185">Reference proteome</keyword>
<feature type="transmembrane region" description="Helical" evidence="2">
    <location>
        <begin position="173"/>
        <end position="191"/>
    </location>
</feature>
<feature type="compositionally biased region" description="Low complexity" evidence="1">
    <location>
        <begin position="129"/>
        <end position="142"/>
    </location>
</feature>
<gene>
    <name evidence="3" type="ORF">ACFQRI_26060</name>
</gene>
<evidence type="ECO:0000256" key="1">
    <source>
        <dbReference type="SAM" id="MobiDB-lite"/>
    </source>
</evidence>
<feature type="transmembrane region" description="Helical" evidence="2">
    <location>
        <begin position="259"/>
        <end position="277"/>
    </location>
</feature>
<feature type="region of interest" description="Disordered" evidence="1">
    <location>
        <begin position="94"/>
        <end position="171"/>
    </location>
</feature>
<comment type="caution">
    <text evidence="3">The sequence shown here is derived from an EMBL/GenBank/DDBJ whole genome shotgun (WGS) entry which is preliminary data.</text>
</comment>
<keyword evidence="2" id="KW-0472">Membrane</keyword>
<sequence>MSVALASDIDHEAELRACATKRDCIRYACSVLHTPDGDPVQTQDVRDWLESKGIATSRQTVSRILNEWRRQQGYDQTGEMPALTDDTLAEFDEAHEPPETHPNMTGTPPVTNAEPDSAAVPEPTPTPTPVTATKAVTSPAAAEDPATEHPSTVRDQETHHKPAASTTNKQSKGGAAGVLLWYLVAVVATCLSADTSYRLFGEIGISGFIFPLEAWGLSLTIDLERTMLFGVQELALVACAVSMRTHVRRWGSAGPAQMVAWAILGSAAVAAVSLAGVTLAALIRIALGPLLALIALHQALGLELRVRRGNRVNNGTLARIGRELRERLLSRLGLADEERDAVARTRDRAASNVARLATARGYVPLRRWRLQRALRLSQVAHDPAAKQRMLDERALLQHADELTTLKQPSPWA</sequence>
<name>A0ABW2LTD6_9PSEU</name>
<proteinExistence type="predicted"/>
<evidence type="ECO:0000313" key="3">
    <source>
        <dbReference type="EMBL" id="MFC7344890.1"/>
    </source>
</evidence>